<dbReference type="RefSeq" id="WP_174861463.1">
    <property type="nucleotide sequence ID" value="NZ_BIFH01000029.1"/>
</dbReference>
<evidence type="ECO:0000256" key="1">
    <source>
        <dbReference type="ARBA" id="ARBA00004370"/>
    </source>
</evidence>
<evidence type="ECO:0000256" key="4">
    <source>
        <dbReference type="ARBA" id="ARBA00022723"/>
    </source>
</evidence>
<dbReference type="Proteomes" id="UP000286931">
    <property type="component" value="Unassembled WGS sequence"/>
</dbReference>
<keyword evidence="2" id="KW-0349">Heme</keyword>
<keyword evidence="5 9" id="KW-1133">Transmembrane helix</keyword>
<evidence type="ECO:0000256" key="3">
    <source>
        <dbReference type="ARBA" id="ARBA00022692"/>
    </source>
</evidence>
<feature type="transmembrane region" description="Helical" evidence="9">
    <location>
        <begin position="169"/>
        <end position="187"/>
    </location>
</feature>
<accession>A0A401YVS4</accession>
<dbReference type="GO" id="GO:0016020">
    <property type="term" value="C:membrane"/>
    <property type="evidence" value="ECO:0007669"/>
    <property type="project" value="UniProtKB-SubCell"/>
</dbReference>
<comment type="caution">
    <text evidence="10">The sequence shown here is derived from an EMBL/GenBank/DDBJ whole genome shotgun (WGS) entry which is preliminary data.</text>
</comment>
<dbReference type="Pfam" id="PF01127">
    <property type="entry name" value="Sdh_cyt"/>
    <property type="match status" value="1"/>
</dbReference>
<dbReference type="NCBIfam" id="TIGR02046">
    <property type="entry name" value="sdhC_b558_fam"/>
    <property type="match status" value="1"/>
</dbReference>
<feature type="transmembrane region" description="Helical" evidence="9">
    <location>
        <begin position="122"/>
        <end position="143"/>
    </location>
</feature>
<evidence type="ECO:0000256" key="9">
    <source>
        <dbReference type="SAM" id="Phobius"/>
    </source>
</evidence>
<evidence type="ECO:0000256" key="2">
    <source>
        <dbReference type="ARBA" id="ARBA00022617"/>
    </source>
</evidence>
<comment type="subcellular location">
    <subcellularLocation>
        <location evidence="1">Membrane</location>
    </subcellularLocation>
</comment>
<keyword evidence="4" id="KW-0479">Metal-binding</keyword>
<evidence type="ECO:0000313" key="10">
    <source>
        <dbReference type="EMBL" id="GCD98722.1"/>
    </source>
</evidence>
<proteinExistence type="predicted"/>
<dbReference type="CDD" id="cd03498">
    <property type="entry name" value="SQR_TypeB_2_TM"/>
    <property type="match status" value="1"/>
</dbReference>
<dbReference type="EMBL" id="BIFH01000029">
    <property type="protein sequence ID" value="GCD98722.1"/>
    <property type="molecule type" value="Genomic_DNA"/>
</dbReference>
<keyword evidence="3 9" id="KW-0812">Transmembrane</keyword>
<feature type="transmembrane region" description="Helical" evidence="9">
    <location>
        <begin position="80"/>
        <end position="101"/>
    </location>
</feature>
<feature type="region of interest" description="Disordered" evidence="8">
    <location>
        <begin position="1"/>
        <end position="20"/>
    </location>
</feature>
<dbReference type="InterPro" id="IPR034804">
    <property type="entry name" value="SQR/QFR_C/D"/>
</dbReference>
<evidence type="ECO:0000256" key="8">
    <source>
        <dbReference type="SAM" id="MobiDB-lite"/>
    </source>
</evidence>
<keyword evidence="11" id="KW-1185">Reference proteome</keyword>
<gene>
    <name evidence="10" type="ORF">EHYA_06433</name>
</gene>
<sequence>MATLTRAPGSAGRRRQGASHRSTVTMKIAMALSGAVLLAYLTAHMLGNLKIFFGESSFDHYAHWLRTIGEPLVPHEGALWIIRVGLTVSVVVHMAMAILLTRRARRARPVKYVHRPPVQGSYAARTMRWGGVIIALFVVYHLLDLTVGVANPTGAAGKPYTNVTADFEHWYITVIYTVAVVAVGFHLRHGVWSMTRTLGRRRPGTERLAGRIATGYAVSMTAGFLSVPFAVTVGIVG</sequence>
<protein>
    <submittedName>
        <fullName evidence="10">Succinate dehydrogenase</fullName>
    </submittedName>
</protein>
<dbReference type="GO" id="GO:0046872">
    <property type="term" value="F:metal ion binding"/>
    <property type="evidence" value="ECO:0007669"/>
    <property type="project" value="UniProtKB-KW"/>
</dbReference>
<reference evidence="10 11" key="1">
    <citation type="submission" date="2018-12" db="EMBL/GenBank/DDBJ databases">
        <title>Draft genome sequence of Embleya hyalina NBRC 13850T.</title>
        <authorList>
            <person name="Komaki H."/>
            <person name="Hosoyama A."/>
            <person name="Kimura A."/>
            <person name="Ichikawa N."/>
            <person name="Tamura T."/>
        </authorList>
    </citation>
    <scope>NUCLEOTIDE SEQUENCE [LARGE SCALE GENOMIC DNA]</scope>
    <source>
        <strain evidence="10 11">NBRC 13850</strain>
    </source>
</reference>
<dbReference type="InterPro" id="IPR000701">
    <property type="entry name" value="SuccDH_FuR_B_TM-su"/>
</dbReference>
<dbReference type="InterPro" id="IPR011138">
    <property type="entry name" value="Cytochrome_b-558"/>
</dbReference>
<evidence type="ECO:0000256" key="5">
    <source>
        <dbReference type="ARBA" id="ARBA00022989"/>
    </source>
</evidence>
<dbReference type="AlphaFoldDB" id="A0A401YVS4"/>
<feature type="transmembrane region" description="Helical" evidence="9">
    <location>
        <begin position="208"/>
        <end position="236"/>
    </location>
</feature>
<evidence type="ECO:0000256" key="6">
    <source>
        <dbReference type="ARBA" id="ARBA00023004"/>
    </source>
</evidence>
<dbReference type="Gene3D" id="1.20.1300.10">
    <property type="entry name" value="Fumarate reductase/succinate dehydrogenase, transmembrane subunit"/>
    <property type="match status" value="1"/>
</dbReference>
<keyword evidence="6" id="KW-0408">Iron</keyword>
<feature type="transmembrane region" description="Helical" evidence="9">
    <location>
        <begin position="24"/>
        <end position="43"/>
    </location>
</feature>
<keyword evidence="7 9" id="KW-0472">Membrane</keyword>
<dbReference type="SUPFAM" id="SSF81343">
    <property type="entry name" value="Fumarate reductase respiratory complex transmembrane subunits"/>
    <property type="match status" value="1"/>
</dbReference>
<organism evidence="10 11">
    <name type="scientific">Embleya hyalina</name>
    <dbReference type="NCBI Taxonomy" id="516124"/>
    <lineage>
        <taxon>Bacteria</taxon>
        <taxon>Bacillati</taxon>
        <taxon>Actinomycetota</taxon>
        <taxon>Actinomycetes</taxon>
        <taxon>Kitasatosporales</taxon>
        <taxon>Streptomycetaceae</taxon>
        <taxon>Embleya</taxon>
    </lineage>
</organism>
<evidence type="ECO:0000256" key="7">
    <source>
        <dbReference type="ARBA" id="ARBA00023136"/>
    </source>
</evidence>
<evidence type="ECO:0000313" key="11">
    <source>
        <dbReference type="Proteomes" id="UP000286931"/>
    </source>
</evidence>
<name>A0A401YVS4_9ACTN</name>